<protein>
    <submittedName>
        <fullName evidence="2">AtpZ/AtpI family protein</fullName>
    </submittedName>
</protein>
<dbReference type="Proteomes" id="UP000297273">
    <property type="component" value="Unassembled WGS sequence"/>
</dbReference>
<keyword evidence="4" id="KW-1185">Reference proteome</keyword>
<dbReference type="Pfam" id="PF09527">
    <property type="entry name" value="ATPase_gene1"/>
    <property type="match status" value="1"/>
</dbReference>
<feature type="transmembrane region" description="Helical" evidence="1">
    <location>
        <begin position="45"/>
        <end position="67"/>
    </location>
</feature>
<feature type="transmembrane region" description="Helical" evidence="1">
    <location>
        <begin position="21"/>
        <end position="39"/>
    </location>
</feature>
<evidence type="ECO:0000313" key="5">
    <source>
        <dbReference type="Proteomes" id="UP000297946"/>
    </source>
</evidence>
<name>A0A5F1ZY65_9LEPT</name>
<gene>
    <name evidence="2" type="ORF">EHO57_12460</name>
    <name evidence="3" type="ORF">EHQ53_04595</name>
</gene>
<dbReference type="AlphaFoldDB" id="A0A5F1ZY65"/>
<evidence type="ECO:0000256" key="1">
    <source>
        <dbReference type="SAM" id="Phobius"/>
    </source>
</evidence>
<reference evidence="3" key="1">
    <citation type="submission" date="2018-10" db="EMBL/GenBank/DDBJ databases">
        <authorList>
            <person name="Vincent A.T."/>
            <person name="Schiettekatte O."/>
            <person name="Bourhy P."/>
            <person name="Veyrier F.J."/>
            <person name="Picardeau M."/>
        </authorList>
    </citation>
    <scope>NUCLEOTIDE SEQUENCE</scope>
    <source>
        <strain evidence="3">201702690</strain>
    </source>
</reference>
<dbReference type="EMBL" id="RQER01000007">
    <property type="protein sequence ID" value="TGK00102.1"/>
    <property type="molecule type" value="Genomic_DNA"/>
</dbReference>
<dbReference type="OrthoDB" id="332314at2"/>
<keyword evidence="1" id="KW-1133">Transmembrane helix</keyword>
<reference evidence="4 5" key="2">
    <citation type="journal article" date="2019" name="PLoS Negl. Trop. Dis.">
        <title>Revisiting the worldwide diversity of Leptospira species in the environment.</title>
        <authorList>
            <person name="Vincent A.T."/>
            <person name="Schiettekatte O."/>
            <person name="Bourhy P."/>
            <person name="Veyrier F.J."/>
            <person name="Picardeau M."/>
        </authorList>
    </citation>
    <scope>NUCLEOTIDE SEQUENCE [LARGE SCALE GENOMIC DNA]</scope>
    <source>
        <strain evidence="4">201702690</strain>
        <strain evidence="2 5">SSW18</strain>
    </source>
</reference>
<evidence type="ECO:0000313" key="4">
    <source>
        <dbReference type="Proteomes" id="UP000297273"/>
    </source>
</evidence>
<comment type="caution">
    <text evidence="2">The sequence shown here is derived from an EMBL/GenBank/DDBJ whole genome shotgun (WGS) entry which is preliminary data.</text>
</comment>
<accession>A0A5F1ZY65</accession>
<dbReference type="Proteomes" id="UP000297946">
    <property type="component" value="Unassembled WGS sequence"/>
</dbReference>
<dbReference type="RefSeq" id="WP_135643579.1">
    <property type="nucleotide sequence ID" value="NZ_RQER01000007.1"/>
</dbReference>
<keyword evidence="1" id="KW-0472">Membrane</keyword>
<keyword evidence="1" id="KW-0812">Transmembrane</keyword>
<evidence type="ECO:0000313" key="2">
    <source>
        <dbReference type="EMBL" id="TGK00102.1"/>
    </source>
</evidence>
<evidence type="ECO:0000313" key="3">
    <source>
        <dbReference type="EMBL" id="TGL42736.1"/>
    </source>
</evidence>
<proteinExistence type="predicted"/>
<dbReference type="InterPro" id="IPR032820">
    <property type="entry name" value="ATPase_put"/>
</dbReference>
<organism evidence="2 5">
    <name type="scientific">Leptospira langatensis</name>
    <dbReference type="NCBI Taxonomy" id="2484983"/>
    <lineage>
        <taxon>Bacteria</taxon>
        <taxon>Pseudomonadati</taxon>
        <taxon>Spirochaetota</taxon>
        <taxon>Spirochaetia</taxon>
        <taxon>Leptospirales</taxon>
        <taxon>Leptospiraceae</taxon>
        <taxon>Leptospira</taxon>
    </lineage>
</organism>
<sequence>MEDSPKPSSDKNQSPWGLASLGMEFCFIIGASFFIGRYLDSKFSWSPFGILGGLVFGFSYGIYYILYRVGQFEKGDK</sequence>
<dbReference type="EMBL" id="RQGC01000002">
    <property type="protein sequence ID" value="TGL42736.1"/>
    <property type="molecule type" value="Genomic_DNA"/>
</dbReference>